<accession>A0AC58RVW2</accession>
<organism evidence="1 2">
    <name type="scientific">Nicotiana tabacum</name>
    <name type="common">Common tobacco</name>
    <dbReference type="NCBI Taxonomy" id="4097"/>
    <lineage>
        <taxon>Eukaryota</taxon>
        <taxon>Viridiplantae</taxon>
        <taxon>Streptophyta</taxon>
        <taxon>Embryophyta</taxon>
        <taxon>Tracheophyta</taxon>
        <taxon>Spermatophyta</taxon>
        <taxon>Magnoliopsida</taxon>
        <taxon>eudicotyledons</taxon>
        <taxon>Gunneridae</taxon>
        <taxon>Pentapetalae</taxon>
        <taxon>asterids</taxon>
        <taxon>lamiids</taxon>
        <taxon>Solanales</taxon>
        <taxon>Solanaceae</taxon>
        <taxon>Nicotianoideae</taxon>
        <taxon>Nicotianeae</taxon>
        <taxon>Nicotiana</taxon>
    </lineage>
</organism>
<dbReference type="Proteomes" id="UP000790787">
    <property type="component" value="Chromosome 8"/>
</dbReference>
<reference evidence="2" key="2">
    <citation type="submission" date="2025-08" db="UniProtKB">
        <authorList>
            <consortium name="RefSeq"/>
        </authorList>
    </citation>
    <scope>IDENTIFICATION</scope>
    <source>
        <tissue evidence="2">Leaf</tissue>
    </source>
</reference>
<protein>
    <submittedName>
        <fullName evidence="2">Uncharacterized protein LOC142163490</fullName>
    </submittedName>
</protein>
<name>A0AC58RVW2_TOBAC</name>
<gene>
    <name evidence="2" type="primary">LOC142163490</name>
</gene>
<keyword evidence="1" id="KW-1185">Reference proteome</keyword>
<reference evidence="1" key="1">
    <citation type="journal article" date="2014" name="Nat. Commun.">
        <title>The tobacco genome sequence and its comparison with those of tomato and potato.</title>
        <authorList>
            <person name="Sierro N."/>
            <person name="Battey J.N."/>
            <person name="Ouadi S."/>
            <person name="Bakaher N."/>
            <person name="Bovet L."/>
            <person name="Willig A."/>
            <person name="Goepfert S."/>
            <person name="Peitsch M.C."/>
            <person name="Ivanov N.V."/>
        </authorList>
    </citation>
    <scope>NUCLEOTIDE SEQUENCE [LARGE SCALE GENOMIC DNA]</scope>
</reference>
<proteinExistence type="predicted"/>
<dbReference type="RefSeq" id="XP_075076881.1">
    <property type="nucleotide sequence ID" value="XM_075220780.1"/>
</dbReference>
<sequence>MYVVKNEHIARSLRKALIAAVQKPGVDGILWHKRLGHTSVSTMKNIDSLQLKDLDENKDCFVCLLAKQSRLVFPRCVTRSSNPLMLLHMDVWGPYKFPTHDRKYYFLTVVDDCSRDVVFKEHLFPFSKSFSLHPINVPAMGSVSFEHEPLQGHAIEHEPLQGHAANHTLEPLQTPAADDASECKVDTSSIHEAHEDDEVNAVCEECNIADAVLSEEASESQQATHDEHAENDPSSGQSLDVDCIDVVPEFHEAHEDDEVDAVYEEGNIVDAVVSEEVSESQQATHDEHAENDPSSGQSLDVECIDVVPECVSLGIRSQEPRRSSRSTKEPIWLQDYVTKKKAHNVALYPISNYLCYDQLSQACKSFVAKVLALTKLQNFTKASRDKRWIEAMKQEIKALEDNRTWEIVDLPNENNTIGSKWVYKIKYKSNGDVERFKVRLVEKGYSQKEGLDYYETFSPVAKMVNVRSVIAVAASKGWNMYQIDVYNAFL</sequence>
<evidence type="ECO:0000313" key="1">
    <source>
        <dbReference type="Proteomes" id="UP000790787"/>
    </source>
</evidence>
<evidence type="ECO:0000313" key="2">
    <source>
        <dbReference type="RefSeq" id="XP_075076881.1"/>
    </source>
</evidence>